<gene>
    <name evidence="3 7" type="primary">rimP</name>
    <name evidence="7" type="ORF">CCYN74_130005</name>
    <name evidence="6" type="ORF">CGC48_03925</name>
</gene>
<dbReference type="Pfam" id="PF02576">
    <property type="entry name" value="RimP_N"/>
    <property type="match status" value="1"/>
</dbReference>
<sequence>MNFKDKVKELIDSVLSENPTLFLIDLSISNDNAVRIVIDGDQGVGIDDCIAISRAVEHNLDREEVDFSIEVTSFGATEPFQLERQYRKNIGRNVEVKTTDGKKHEGLLKNVEGGNITLETETREPKPVGKGKITVKREHLFALNDIKETKVIIKF</sequence>
<dbReference type="GeneID" id="96780942"/>
<dbReference type="SUPFAM" id="SSF75420">
    <property type="entry name" value="YhbC-like, N-terminal domain"/>
    <property type="match status" value="1"/>
</dbReference>
<organism evidence="7 8">
    <name type="scientific">Capnocytophaga cynodegmi</name>
    <dbReference type="NCBI Taxonomy" id="28189"/>
    <lineage>
        <taxon>Bacteria</taxon>
        <taxon>Pseudomonadati</taxon>
        <taxon>Bacteroidota</taxon>
        <taxon>Flavobacteriia</taxon>
        <taxon>Flavobacteriales</taxon>
        <taxon>Flavobacteriaceae</taxon>
        <taxon>Capnocytophaga</taxon>
    </lineage>
</organism>
<evidence type="ECO:0000259" key="4">
    <source>
        <dbReference type="Pfam" id="PF02576"/>
    </source>
</evidence>
<dbReference type="EMBL" id="CP022378">
    <property type="protein sequence ID" value="ATA67854.1"/>
    <property type="molecule type" value="Genomic_DNA"/>
</dbReference>
<dbReference type="OrthoDB" id="9789702at2"/>
<evidence type="ECO:0000313" key="7">
    <source>
        <dbReference type="EMBL" id="CEN35366.1"/>
    </source>
</evidence>
<feature type="domain" description="Ribosome maturation factor RimP N-terminal" evidence="4">
    <location>
        <begin position="20"/>
        <end position="76"/>
    </location>
</feature>
<dbReference type="PANTHER" id="PTHR33867:SF1">
    <property type="entry name" value="RIBOSOME MATURATION FACTOR RIMP"/>
    <property type="match status" value="1"/>
</dbReference>
<dbReference type="AlphaFoldDB" id="A0A0B7HR25"/>
<dbReference type="Proteomes" id="UP000242855">
    <property type="component" value="Chromosome"/>
</dbReference>
<dbReference type="GO" id="GO:0006412">
    <property type="term" value="P:translation"/>
    <property type="evidence" value="ECO:0007669"/>
    <property type="project" value="TreeGrafter"/>
</dbReference>
<accession>A0A0B7HR25</accession>
<dbReference type="NCBIfam" id="NF002531">
    <property type="entry name" value="PRK02001.1"/>
    <property type="match status" value="1"/>
</dbReference>
<evidence type="ECO:0000256" key="1">
    <source>
        <dbReference type="ARBA" id="ARBA00022490"/>
    </source>
</evidence>
<reference evidence="6 9" key="2">
    <citation type="journal article" date="2017" name="Genome Announc.">
        <title>Twelve Complete Reference Genomes of Clinical Isolates in the Capnocytophaga Genus.</title>
        <authorList>
            <person name="Villarma A."/>
            <person name="Gulvik C.A."/>
            <person name="Rowe L.A."/>
            <person name="Sheth M."/>
            <person name="Juieng P."/>
            <person name="Nicholson A.C."/>
            <person name="Loparev V.N."/>
            <person name="McQuiston J.R."/>
        </authorList>
    </citation>
    <scope>NUCLEOTIDE SEQUENCE [LARGE SCALE GENOMIC DNA]</scope>
    <source>
        <strain evidence="6 9">G7591</strain>
    </source>
</reference>
<evidence type="ECO:0000313" key="6">
    <source>
        <dbReference type="EMBL" id="ATA67854.1"/>
    </source>
</evidence>
<protein>
    <recommendedName>
        <fullName evidence="3">Ribosome maturation factor RimP</fullName>
    </recommendedName>
</protein>
<evidence type="ECO:0000313" key="9">
    <source>
        <dbReference type="Proteomes" id="UP000242855"/>
    </source>
</evidence>
<keyword evidence="2 3" id="KW-0690">Ribosome biogenesis</keyword>
<dbReference type="PANTHER" id="PTHR33867">
    <property type="entry name" value="RIBOSOME MATURATION FACTOR RIMP"/>
    <property type="match status" value="1"/>
</dbReference>
<comment type="subcellular location">
    <subcellularLocation>
        <location evidence="3">Cytoplasm</location>
    </subcellularLocation>
</comment>
<proteinExistence type="inferred from homology"/>
<reference evidence="7 8" key="1">
    <citation type="submission" date="2015-01" db="EMBL/GenBank/DDBJ databases">
        <authorList>
            <person name="MANFREDI Pablo"/>
        </authorList>
    </citation>
    <scope>NUCLEOTIDE SEQUENCE [LARGE SCALE GENOMIC DNA]</scope>
    <source>
        <strain evidence="7 8">Ccy74</strain>
    </source>
</reference>
<dbReference type="KEGG" id="ccyn:CGC48_03925"/>
<dbReference type="Proteomes" id="UP000038083">
    <property type="component" value="Unassembled WGS sequence"/>
</dbReference>
<dbReference type="CDD" id="cd01734">
    <property type="entry name" value="YlxS_C"/>
    <property type="match status" value="1"/>
</dbReference>
<dbReference type="HAMAP" id="MF_01077">
    <property type="entry name" value="RimP"/>
    <property type="match status" value="1"/>
</dbReference>
<feature type="domain" description="Ribosome maturation factor RimP C-terminal" evidence="5">
    <location>
        <begin position="83"/>
        <end position="155"/>
    </location>
</feature>
<evidence type="ECO:0000313" key="8">
    <source>
        <dbReference type="Proteomes" id="UP000038083"/>
    </source>
</evidence>
<dbReference type="InterPro" id="IPR035956">
    <property type="entry name" value="RimP_N_sf"/>
</dbReference>
<dbReference type="InterPro" id="IPR028989">
    <property type="entry name" value="RimP_N"/>
</dbReference>
<evidence type="ECO:0000256" key="3">
    <source>
        <dbReference type="HAMAP-Rule" id="MF_01077"/>
    </source>
</evidence>
<comment type="function">
    <text evidence="3">Required for maturation of 30S ribosomal subunits.</text>
</comment>
<dbReference type="EMBL" id="CDOG01000005">
    <property type="protein sequence ID" value="CEN35366.1"/>
    <property type="molecule type" value="Genomic_DNA"/>
</dbReference>
<keyword evidence="1 3" id="KW-0963">Cytoplasm</keyword>
<dbReference type="GO" id="GO:0005829">
    <property type="term" value="C:cytosol"/>
    <property type="evidence" value="ECO:0007669"/>
    <property type="project" value="TreeGrafter"/>
</dbReference>
<name>A0A0B7HR25_9FLAO</name>
<dbReference type="Pfam" id="PF17384">
    <property type="entry name" value="DUF150_C"/>
    <property type="match status" value="1"/>
</dbReference>
<dbReference type="InterPro" id="IPR028998">
    <property type="entry name" value="RimP_C"/>
</dbReference>
<evidence type="ECO:0000259" key="5">
    <source>
        <dbReference type="Pfam" id="PF17384"/>
    </source>
</evidence>
<evidence type="ECO:0000256" key="2">
    <source>
        <dbReference type="ARBA" id="ARBA00022517"/>
    </source>
</evidence>
<dbReference type="Gene3D" id="3.30.300.70">
    <property type="entry name" value="RimP-like superfamily, N-terminal"/>
    <property type="match status" value="1"/>
</dbReference>
<dbReference type="InterPro" id="IPR003728">
    <property type="entry name" value="Ribosome_maturation_RimP"/>
</dbReference>
<dbReference type="RefSeq" id="WP_018280249.1">
    <property type="nucleotide sequence ID" value="NZ_BQMH01000002.1"/>
</dbReference>
<dbReference type="GO" id="GO:0000028">
    <property type="term" value="P:ribosomal small subunit assembly"/>
    <property type="evidence" value="ECO:0007669"/>
    <property type="project" value="TreeGrafter"/>
</dbReference>
<comment type="similarity">
    <text evidence="3">Belongs to the RimP family.</text>
</comment>